<dbReference type="Proteomes" id="UP000266552">
    <property type="component" value="Chromosome"/>
</dbReference>
<evidence type="ECO:0000313" key="2">
    <source>
        <dbReference type="Proteomes" id="UP000266552"/>
    </source>
</evidence>
<dbReference type="KEGG" id="plw:D5F53_12770"/>
<dbReference type="EMBL" id="CP032412">
    <property type="protein sequence ID" value="AYB44115.1"/>
    <property type="molecule type" value="Genomic_DNA"/>
</dbReference>
<evidence type="ECO:0000313" key="1">
    <source>
        <dbReference type="EMBL" id="AYB44115.1"/>
    </source>
</evidence>
<organism evidence="1 2">
    <name type="scientific">Paenibacillus lautus</name>
    <name type="common">Bacillus lautus</name>
    <dbReference type="NCBI Taxonomy" id="1401"/>
    <lineage>
        <taxon>Bacteria</taxon>
        <taxon>Bacillati</taxon>
        <taxon>Bacillota</taxon>
        <taxon>Bacilli</taxon>
        <taxon>Bacillales</taxon>
        <taxon>Paenibacillaceae</taxon>
        <taxon>Paenibacillus</taxon>
    </lineage>
</organism>
<sequence length="369" mass="43789">MLDKEYYLKLSKEAQDNYEFYKEEAESSICRREYTISKRYDISPYWYGRQSTVPGEITEEETDSYYEFDNHDRLRISACDELMDGYAYTVYENNRIITRLYVRGVLDSIKEYLINDGFIKRCIEYSARNDKLQYEDYIYEGERLIQVYQPQYESNSGYFDHLVRTYFEYDEKGILSRVLDGTKGVIYVKMLAEEVALLREEVKKGLIAALIEIIGNVSRVLVDRSSCFLAIFLHDEAHAVYSPMFQPGLQNIRDEQVDNKKDYETIWNSGEHPVKYQQELTDQELIQKLRNLIMFWHNTDDWWEEGMKLWQEVAYSLNETNWSDYSMLTEDFIVFVDREGLDVTNGELEKSIPLVKLELLRSKGLVPVH</sequence>
<proteinExistence type="predicted"/>
<keyword evidence="2" id="KW-1185">Reference proteome</keyword>
<protein>
    <submittedName>
        <fullName evidence="1">Uncharacterized protein</fullName>
    </submittedName>
</protein>
<dbReference type="AlphaFoldDB" id="A0A385TSM5"/>
<name>A0A385TSM5_PAELA</name>
<accession>A0A385TSM5</accession>
<dbReference type="RefSeq" id="WP_119848018.1">
    <property type="nucleotide sequence ID" value="NZ_CP032412.1"/>
</dbReference>
<reference evidence="1 2" key="1">
    <citation type="submission" date="2018-09" db="EMBL/GenBank/DDBJ databases">
        <title>Genome Sequence of Paenibacillus lautus Strain E7593-69, Azo Dye-Degrading Bacteria, Isolated from Commercial Tattoo Inks.</title>
        <authorList>
            <person name="Nho S.W."/>
            <person name="Kim S.-J."/>
            <person name="Kweon O."/>
            <person name="Cerniglia C.E."/>
        </authorList>
    </citation>
    <scope>NUCLEOTIDE SEQUENCE [LARGE SCALE GENOMIC DNA]</scope>
    <source>
        <strain evidence="1 2">E7593-69</strain>
    </source>
</reference>
<gene>
    <name evidence="1" type="ORF">D5F53_12770</name>
</gene>